<keyword evidence="2" id="KW-1185">Reference proteome</keyword>
<dbReference type="SUPFAM" id="SSF54695">
    <property type="entry name" value="POZ domain"/>
    <property type="match status" value="1"/>
</dbReference>
<gene>
    <name evidence="1" type="ORF">FIBSPDRAFT_882725</name>
</gene>
<reference evidence="1 2" key="1">
    <citation type="journal article" date="2016" name="Mol. Biol. Evol.">
        <title>Comparative Genomics of Early-Diverging Mushroom-Forming Fungi Provides Insights into the Origins of Lignocellulose Decay Capabilities.</title>
        <authorList>
            <person name="Nagy L.G."/>
            <person name="Riley R."/>
            <person name="Tritt A."/>
            <person name="Adam C."/>
            <person name="Daum C."/>
            <person name="Floudas D."/>
            <person name="Sun H."/>
            <person name="Yadav J.S."/>
            <person name="Pangilinan J."/>
            <person name="Larsson K.H."/>
            <person name="Matsuura K."/>
            <person name="Barry K."/>
            <person name="Labutti K."/>
            <person name="Kuo R."/>
            <person name="Ohm R.A."/>
            <person name="Bhattacharya S.S."/>
            <person name="Shirouzu T."/>
            <person name="Yoshinaga Y."/>
            <person name="Martin F.M."/>
            <person name="Grigoriev I.V."/>
            <person name="Hibbett D.S."/>
        </authorList>
    </citation>
    <scope>NUCLEOTIDE SEQUENCE [LARGE SCALE GENOMIC DNA]</scope>
    <source>
        <strain evidence="1 2">CBS 109695</strain>
    </source>
</reference>
<dbReference type="EMBL" id="KV417486">
    <property type="protein sequence ID" value="KZP32402.1"/>
    <property type="molecule type" value="Genomic_DNA"/>
</dbReference>
<proteinExistence type="predicted"/>
<dbReference type="Proteomes" id="UP000076532">
    <property type="component" value="Unassembled WGS sequence"/>
</dbReference>
<evidence type="ECO:0008006" key="3">
    <source>
        <dbReference type="Google" id="ProtNLM"/>
    </source>
</evidence>
<name>A0A166V6W4_9AGAM</name>
<dbReference type="InterPro" id="IPR011333">
    <property type="entry name" value="SKP1/BTB/POZ_sf"/>
</dbReference>
<dbReference type="Gene3D" id="3.30.710.10">
    <property type="entry name" value="Potassium Channel Kv1.1, Chain A"/>
    <property type="match status" value="1"/>
</dbReference>
<dbReference type="AlphaFoldDB" id="A0A166V6W4"/>
<accession>A0A166V6W4</accession>
<dbReference type="CDD" id="cd18186">
    <property type="entry name" value="BTB_POZ_ZBTB_KLHL-like"/>
    <property type="match status" value="1"/>
</dbReference>
<organism evidence="1 2">
    <name type="scientific">Athelia psychrophila</name>
    <dbReference type="NCBI Taxonomy" id="1759441"/>
    <lineage>
        <taxon>Eukaryota</taxon>
        <taxon>Fungi</taxon>
        <taxon>Dikarya</taxon>
        <taxon>Basidiomycota</taxon>
        <taxon>Agaricomycotina</taxon>
        <taxon>Agaricomycetes</taxon>
        <taxon>Agaricomycetidae</taxon>
        <taxon>Atheliales</taxon>
        <taxon>Atheliaceae</taxon>
        <taxon>Athelia</taxon>
    </lineage>
</organism>
<sequence length="207" mass="23612">MRLDAHPTYSFDDGSTILNVKPTSFPVHRIMLCTHSILFATTFSMPQISPWDERDDCLVDMPDSPKYFVCLLKAFYKPLDVDAACGILRQNTKYDMPVIRKRLIEQLQCYFPPTWLNLKNAPQLTYVVFGSLRRLSKENFKACVQGREAFNDAMASRGPLSLSVSNRCTNMVGNKASWRHSSGRREAQTTRAHAIYRNTFYSVVSGL</sequence>
<evidence type="ECO:0000313" key="1">
    <source>
        <dbReference type="EMBL" id="KZP32402.1"/>
    </source>
</evidence>
<evidence type="ECO:0000313" key="2">
    <source>
        <dbReference type="Proteomes" id="UP000076532"/>
    </source>
</evidence>
<protein>
    <recommendedName>
        <fullName evidence="3">BTB domain-containing protein</fullName>
    </recommendedName>
</protein>